<accession>A0ABQ4YI42</accession>
<name>A0ABQ4YI42_9ASTR</name>
<evidence type="ECO:0008006" key="3">
    <source>
        <dbReference type="Google" id="ProtNLM"/>
    </source>
</evidence>
<dbReference type="Proteomes" id="UP001151760">
    <property type="component" value="Unassembled WGS sequence"/>
</dbReference>
<proteinExistence type="predicted"/>
<gene>
    <name evidence="1" type="ORF">Tco_0727116</name>
</gene>
<evidence type="ECO:0000313" key="2">
    <source>
        <dbReference type="Proteomes" id="UP001151760"/>
    </source>
</evidence>
<evidence type="ECO:0000313" key="1">
    <source>
        <dbReference type="EMBL" id="GJS77235.1"/>
    </source>
</evidence>
<reference evidence="1" key="1">
    <citation type="journal article" date="2022" name="Int. J. Mol. Sci.">
        <title>Draft Genome of Tanacetum Coccineum: Genomic Comparison of Closely Related Tanacetum-Family Plants.</title>
        <authorList>
            <person name="Yamashiro T."/>
            <person name="Shiraishi A."/>
            <person name="Nakayama K."/>
            <person name="Satake H."/>
        </authorList>
    </citation>
    <scope>NUCLEOTIDE SEQUENCE</scope>
</reference>
<protein>
    <recommendedName>
        <fullName evidence="3">Retrotransposon protein, putative, Ty1-copia subclass</fullName>
    </recommendedName>
</protein>
<organism evidence="1 2">
    <name type="scientific">Tanacetum coccineum</name>
    <dbReference type="NCBI Taxonomy" id="301880"/>
    <lineage>
        <taxon>Eukaryota</taxon>
        <taxon>Viridiplantae</taxon>
        <taxon>Streptophyta</taxon>
        <taxon>Embryophyta</taxon>
        <taxon>Tracheophyta</taxon>
        <taxon>Spermatophyta</taxon>
        <taxon>Magnoliopsida</taxon>
        <taxon>eudicotyledons</taxon>
        <taxon>Gunneridae</taxon>
        <taxon>Pentapetalae</taxon>
        <taxon>asterids</taxon>
        <taxon>campanulids</taxon>
        <taxon>Asterales</taxon>
        <taxon>Asteraceae</taxon>
        <taxon>Asteroideae</taxon>
        <taxon>Anthemideae</taxon>
        <taxon>Anthemidinae</taxon>
        <taxon>Tanacetum</taxon>
    </lineage>
</organism>
<sequence length="112" mass="12858">MNAEMKSIYDNKVWRLVVLPPNAKVVKSKWIYKKKTDMDGKQSYELTVIAMLDSKPIEIQLKSSNWYVFVLNGGAMVWKSSKQSTSAQHAKEAEYIAASESCKRSFLDKEVY</sequence>
<keyword evidence="2" id="KW-1185">Reference proteome</keyword>
<reference evidence="1" key="2">
    <citation type="submission" date="2022-01" db="EMBL/GenBank/DDBJ databases">
        <authorList>
            <person name="Yamashiro T."/>
            <person name="Shiraishi A."/>
            <person name="Satake H."/>
            <person name="Nakayama K."/>
        </authorList>
    </citation>
    <scope>NUCLEOTIDE SEQUENCE</scope>
</reference>
<comment type="caution">
    <text evidence="1">The sequence shown here is derived from an EMBL/GenBank/DDBJ whole genome shotgun (WGS) entry which is preliminary data.</text>
</comment>
<dbReference type="EMBL" id="BQNB010010432">
    <property type="protein sequence ID" value="GJS77235.1"/>
    <property type="molecule type" value="Genomic_DNA"/>
</dbReference>